<evidence type="ECO:0000256" key="1">
    <source>
        <dbReference type="SAM" id="MobiDB-lite"/>
    </source>
</evidence>
<keyword evidence="3" id="KW-1185">Reference proteome</keyword>
<feature type="region of interest" description="Disordered" evidence="1">
    <location>
        <begin position="1"/>
        <end position="37"/>
    </location>
</feature>
<dbReference type="Proteomes" id="UP000265520">
    <property type="component" value="Unassembled WGS sequence"/>
</dbReference>
<evidence type="ECO:0000313" key="3">
    <source>
        <dbReference type="Proteomes" id="UP000265520"/>
    </source>
</evidence>
<dbReference type="EMBL" id="LXQA011251178">
    <property type="protein sequence ID" value="MCI90682.1"/>
    <property type="molecule type" value="Genomic_DNA"/>
</dbReference>
<dbReference type="AlphaFoldDB" id="A0A392VTA1"/>
<proteinExistence type="predicted"/>
<comment type="caution">
    <text evidence="2">The sequence shown here is derived from an EMBL/GenBank/DDBJ whole genome shotgun (WGS) entry which is preliminary data.</text>
</comment>
<feature type="non-terminal residue" evidence="2">
    <location>
        <position position="37"/>
    </location>
</feature>
<name>A0A392VTA1_9FABA</name>
<protein>
    <submittedName>
        <fullName evidence="2">Uncharacterized protein</fullName>
    </submittedName>
</protein>
<reference evidence="2 3" key="1">
    <citation type="journal article" date="2018" name="Front. Plant Sci.">
        <title>Red Clover (Trifolium pratense) and Zigzag Clover (T. medium) - A Picture of Genomic Similarities and Differences.</title>
        <authorList>
            <person name="Dluhosova J."/>
            <person name="Istvanek J."/>
            <person name="Nedelnik J."/>
            <person name="Repkova J."/>
        </authorList>
    </citation>
    <scope>NUCLEOTIDE SEQUENCE [LARGE SCALE GENOMIC DNA]</scope>
    <source>
        <strain evidence="3">cv. 10/8</strain>
        <tissue evidence="2">Leaf</tissue>
    </source>
</reference>
<sequence length="37" mass="4075">MQQGPHVQPRQAKAWRPPHQGPAARHPSNKQLVAPAT</sequence>
<accession>A0A392VTA1</accession>
<evidence type="ECO:0000313" key="2">
    <source>
        <dbReference type="EMBL" id="MCI90682.1"/>
    </source>
</evidence>
<organism evidence="2 3">
    <name type="scientific">Trifolium medium</name>
    <dbReference type="NCBI Taxonomy" id="97028"/>
    <lineage>
        <taxon>Eukaryota</taxon>
        <taxon>Viridiplantae</taxon>
        <taxon>Streptophyta</taxon>
        <taxon>Embryophyta</taxon>
        <taxon>Tracheophyta</taxon>
        <taxon>Spermatophyta</taxon>
        <taxon>Magnoliopsida</taxon>
        <taxon>eudicotyledons</taxon>
        <taxon>Gunneridae</taxon>
        <taxon>Pentapetalae</taxon>
        <taxon>rosids</taxon>
        <taxon>fabids</taxon>
        <taxon>Fabales</taxon>
        <taxon>Fabaceae</taxon>
        <taxon>Papilionoideae</taxon>
        <taxon>50 kb inversion clade</taxon>
        <taxon>NPAAA clade</taxon>
        <taxon>Hologalegina</taxon>
        <taxon>IRL clade</taxon>
        <taxon>Trifolieae</taxon>
        <taxon>Trifolium</taxon>
    </lineage>
</organism>